<evidence type="ECO:0000313" key="1">
    <source>
        <dbReference type="EMBL" id="GAA08353.1"/>
    </source>
</evidence>
<name>F7VDA8_9PROT</name>
<sequence>MVFRAILLADSKKIAQVALSCVRSAGPFRLIWIPCSHDPAPLRILWNHP</sequence>
<proteinExistence type="predicted"/>
<dbReference type="Proteomes" id="UP000004319">
    <property type="component" value="Unassembled WGS sequence"/>
</dbReference>
<evidence type="ECO:0000313" key="2">
    <source>
        <dbReference type="Proteomes" id="UP000004319"/>
    </source>
</evidence>
<dbReference type="EMBL" id="BABS01000031">
    <property type="protein sequence ID" value="GAA08353.1"/>
    <property type="molecule type" value="Genomic_DNA"/>
</dbReference>
<comment type="caution">
    <text evidence="1">The sequence shown here is derived from an EMBL/GenBank/DDBJ whole genome shotgun (WGS) entry which is preliminary data.</text>
</comment>
<protein>
    <submittedName>
        <fullName evidence="1">Uncharacterized protein</fullName>
    </submittedName>
</protein>
<reference evidence="1 2" key="1">
    <citation type="journal article" date="2011" name="Biochem. Biophys. Res. Commun.">
        <title>Increased number of Arginine-based salt bridges contributes to the thermotolerance of thermotolerant acetic acid bacteria, Acetobacter tropicalis SKU1100.</title>
        <authorList>
            <person name="Matsutani M."/>
            <person name="Hirakawa H."/>
            <person name="Nishikura M."/>
            <person name="Soemphol W."/>
            <person name="Ali I.A.I."/>
            <person name="Yakushi T."/>
            <person name="Matsushita K."/>
        </authorList>
    </citation>
    <scope>NUCLEOTIDE SEQUENCE [LARGE SCALE GENOMIC DNA]</scope>
    <source>
        <strain evidence="1 2">NBRC 101654</strain>
    </source>
</reference>
<gene>
    <name evidence="1" type="ORF">ATPR_1357</name>
</gene>
<organism evidence="1 2">
    <name type="scientific">Acetobacter tropicalis NBRC 101654</name>
    <dbReference type="NCBI Taxonomy" id="749388"/>
    <lineage>
        <taxon>Bacteria</taxon>
        <taxon>Pseudomonadati</taxon>
        <taxon>Pseudomonadota</taxon>
        <taxon>Alphaproteobacteria</taxon>
        <taxon>Acetobacterales</taxon>
        <taxon>Acetobacteraceae</taxon>
        <taxon>Acetobacter</taxon>
    </lineage>
</organism>
<accession>F7VDA8</accession>
<dbReference type="AlphaFoldDB" id="F7VDA8"/>